<keyword evidence="4" id="KW-1185">Reference proteome</keyword>
<evidence type="ECO:0000313" key="3">
    <source>
        <dbReference type="EMBL" id="MBM7038052.1"/>
    </source>
</evidence>
<sequence>MKKAILGTTVVALLSAGSVSAEGLTGGLEVDYKSQAKESRDVQKDNSGAKLFMKYNNVGLSAKTNIKGVSEYNLNYTHKLNDSNVFVKGEYELVDKTGNLSNTNKFGLTVGTTFADTINTSFRFRKDLDEKASAMGKQSDISRVDFALGNQFENVHFNTKIIGQHQHNKASLGAGADDQIFNYEARMTFNGISDVFIPYVELSNEANFQNKNRETFSKVGVVFKF</sequence>
<name>A0ABS2HQ89_9VIBR</name>
<comment type="caution">
    <text evidence="3">The sequence shown here is derived from an EMBL/GenBank/DDBJ whole genome shotgun (WGS) entry which is preliminary data.</text>
</comment>
<evidence type="ECO:0000256" key="1">
    <source>
        <dbReference type="ARBA" id="ARBA00022729"/>
    </source>
</evidence>
<accession>A0ABS2HQ89</accession>
<dbReference type="Gene3D" id="2.40.160.40">
    <property type="entry name" value="monomeric porin ompg"/>
    <property type="match status" value="1"/>
</dbReference>
<reference evidence="3 4" key="1">
    <citation type="submission" date="2021-02" db="EMBL/GenBank/DDBJ databases">
        <authorList>
            <person name="Park J.-S."/>
        </authorList>
    </citation>
    <scope>NUCLEOTIDE SEQUENCE [LARGE SCALE GENOMIC DNA]</scope>
    <source>
        <strain evidence="3 4">188UL20-2</strain>
    </source>
</reference>
<protein>
    <recommendedName>
        <fullName evidence="5">Porin</fullName>
    </recommendedName>
</protein>
<dbReference type="InterPro" id="IPR053713">
    <property type="entry name" value="Bact_OM_Channel_sf"/>
</dbReference>
<feature type="signal peptide" evidence="2">
    <location>
        <begin position="1"/>
        <end position="21"/>
    </location>
</feature>
<evidence type="ECO:0008006" key="5">
    <source>
        <dbReference type="Google" id="ProtNLM"/>
    </source>
</evidence>
<keyword evidence="1 2" id="KW-0732">Signal</keyword>
<feature type="chain" id="PRO_5047525945" description="Porin" evidence="2">
    <location>
        <begin position="22"/>
        <end position="225"/>
    </location>
</feature>
<dbReference type="EMBL" id="JAFEUM010000008">
    <property type="protein sequence ID" value="MBM7038052.1"/>
    <property type="molecule type" value="Genomic_DNA"/>
</dbReference>
<proteinExistence type="predicted"/>
<evidence type="ECO:0000256" key="2">
    <source>
        <dbReference type="SAM" id="SignalP"/>
    </source>
</evidence>
<evidence type="ECO:0000313" key="4">
    <source>
        <dbReference type="Proteomes" id="UP000809621"/>
    </source>
</evidence>
<gene>
    <name evidence="3" type="ORF">JQC93_16795</name>
</gene>
<dbReference type="RefSeq" id="WP_205159541.1">
    <property type="nucleotide sequence ID" value="NZ_JAFEUM010000008.1"/>
</dbReference>
<dbReference type="Proteomes" id="UP000809621">
    <property type="component" value="Unassembled WGS sequence"/>
</dbReference>
<organism evidence="3 4">
    <name type="scientific">Vibrio ulleungensis</name>
    <dbReference type="NCBI Taxonomy" id="2807619"/>
    <lineage>
        <taxon>Bacteria</taxon>
        <taxon>Pseudomonadati</taxon>
        <taxon>Pseudomonadota</taxon>
        <taxon>Gammaproteobacteria</taxon>
        <taxon>Vibrionales</taxon>
        <taxon>Vibrionaceae</taxon>
        <taxon>Vibrio</taxon>
    </lineage>
</organism>